<dbReference type="NCBIfam" id="TIGR00773">
    <property type="entry name" value="NhaA"/>
    <property type="match status" value="1"/>
</dbReference>
<dbReference type="HAMAP" id="MF_01844">
    <property type="entry name" value="NhaA"/>
    <property type="match status" value="1"/>
</dbReference>
<gene>
    <name evidence="6 8" type="primary">nhaA</name>
    <name evidence="8" type="ORF">GCM10022211_04300</name>
</gene>
<evidence type="ECO:0000256" key="7">
    <source>
        <dbReference type="SAM" id="MobiDB-lite"/>
    </source>
</evidence>
<feature type="transmembrane region" description="Helical" evidence="6">
    <location>
        <begin position="315"/>
        <end position="337"/>
    </location>
</feature>
<feature type="transmembrane region" description="Helical" evidence="6">
    <location>
        <begin position="275"/>
        <end position="295"/>
    </location>
</feature>
<feature type="compositionally biased region" description="Acidic residues" evidence="7">
    <location>
        <begin position="376"/>
        <end position="385"/>
    </location>
</feature>
<feature type="transmembrane region" description="Helical" evidence="6">
    <location>
        <begin position="247"/>
        <end position="268"/>
    </location>
</feature>
<keyword evidence="6" id="KW-0915">Sodium</keyword>
<keyword evidence="3 6" id="KW-0812">Transmembrane</keyword>
<evidence type="ECO:0000256" key="3">
    <source>
        <dbReference type="ARBA" id="ARBA00022692"/>
    </source>
</evidence>
<feature type="compositionally biased region" description="Pro residues" evidence="7">
    <location>
        <begin position="400"/>
        <end position="410"/>
    </location>
</feature>
<feature type="transmembrane region" description="Helical" evidence="6">
    <location>
        <begin position="116"/>
        <end position="134"/>
    </location>
</feature>
<dbReference type="Proteomes" id="UP001501310">
    <property type="component" value="Unassembled WGS sequence"/>
</dbReference>
<accession>A0ABP7RI23</accession>
<reference evidence="9" key="1">
    <citation type="journal article" date="2019" name="Int. J. Syst. Evol. Microbiol.">
        <title>The Global Catalogue of Microorganisms (GCM) 10K type strain sequencing project: providing services to taxonomists for standard genome sequencing and annotation.</title>
        <authorList>
            <consortium name="The Broad Institute Genomics Platform"/>
            <consortium name="The Broad Institute Genome Sequencing Center for Infectious Disease"/>
            <person name="Wu L."/>
            <person name="Ma J."/>
        </authorList>
    </citation>
    <scope>NUCLEOTIDE SEQUENCE [LARGE SCALE GENOMIC DNA]</scope>
    <source>
        <strain evidence="9">JCM 16603</strain>
    </source>
</reference>
<comment type="subcellular location">
    <subcellularLocation>
        <location evidence="1">Cell inner membrane</location>
        <topology evidence="1">Multi-pass membrane protein</topology>
    </subcellularLocation>
    <subcellularLocation>
        <location evidence="6">Cell membrane</location>
        <topology evidence="6">Multi-pass membrane protein</topology>
    </subcellularLocation>
</comment>
<feature type="transmembrane region" description="Helical" evidence="6">
    <location>
        <begin position="170"/>
        <end position="191"/>
    </location>
</feature>
<proteinExistence type="inferred from homology"/>
<keyword evidence="9" id="KW-1185">Reference proteome</keyword>
<dbReference type="InterPro" id="IPR023171">
    <property type="entry name" value="Na/H_antiporter_dom_sf"/>
</dbReference>
<sequence length="410" mass="43114">MAGQAHSSERTAGLLLMGAAALALLIANSPLAHDYHALLETYLGPLTIHYWIADALMALFFLLVGLEVKREWYDGQLATPEARRLPIVAAAVGMAVPALTYRIVTGFDPALSPGWAIPAATDIAFALGLLALLGPRVPASIKVLLVTIAIVDDIGAVAIIAVFYTADIDMTALAASGLLVAAMAALNMFGVRRLWPYLALFPFLWLAVFQSGVHATIAGVVAALTIPLGRGEAVSPLKKLEHRLHPLVMFGIVPLFGLASAGVTIGGVDAVLAPLPLGIAAGLFLGKQIGVFGAVWAADRVGLARKPEALRWSHIYGAALLCGVGFTMSLFIGELAFTDRTLIDEAKIGTLLGSVVSGIVGYAVLALTRPMGESERDTEEAEEIFGQDADKDPTVCNDPYSPPLLPPRSR</sequence>
<evidence type="ECO:0000256" key="4">
    <source>
        <dbReference type="ARBA" id="ARBA00022989"/>
    </source>
</evidence>
<keyword evidence="5 6" id="KW-0472">Membrane</keyword>
<protein>
    <recommendedName>
        <fullName evidence="6">Na(+)/H(+) antiporter NhaA</fullName>
    </recommendedName>
    <alternativeName>
        <fullName evidence="6">Sodium/proton antiporter NhaA</fullName>
    </alternativeName>
</protein>
<evidence type="ECO:0000256" key="1">
    <source>
        <dbReference type="ARBA" id="ARBA00004429"/>
    </source>
</evidence>
<dbReference type="RefSeq" id="WP_344708518.1">
    <property type="nucleotide sequence ID" value="NZ_BAAAZD010000001.1"/>
</dbReference>
<name>A0ABP7RI23_9SPHN</name>
<evidence type="ECO:0000256" key="2">
    <source>
        <dbReference type="ARBA" id="ARBA00022475"/>
    </source>
</evidence>
<keyword evidence="4 6" id="KW-1133">Transmembrane helix</keyword>
<dbReference type="Gene3D" id="1.20.1530.10">
    <property type="entry name" value="Na+/H+ antiporter like domain"/>
    <property type="match status" value="1"/>
</dbReference>
<dbReference type="Pfam" id="PF06965">
    <property type="entry name" value="Na_H_antiport_1"/>
    <property type="match status" value="1"/>
</dbReference>
<organism evidence="8 9">
    <name type="scientific">Sphingomonas humi</name>
    <dbReference type="NCBI Taxonomy" id="335630"/>
    <lineage>
        <taxon>Bacteria</taxon>
        <taxon>Pseudomonadati</taxon>
        <taxon>Pseudomonadota</taxon>
        <taxon>Alphaproteobacteria</taxon>
        <taxon>Sphingomonadales</taxon>
        <taxon>Sphingomonadaceae</taxon>
        <taxon>Sphingomonas</taxon>
    </lineage>
</organism>
<dbReference type="EMBL" id="BAAAZD010000001">
    <property type="protein sequence ID" value="GAA3997878.1"/>
    <property type="molecule type" value="Genomic_DNA"/>
</dbReference>
<keyword evidence="6" id="KW-0813">Transport</keyword>
<dbReference type="NCBIfam" id="NF007111">
    <property type="entry name" value="PRK09560.1"/>
    <property type="match status" value="1"/>
</dbReference>
<feature type="transmembrane region" description="Helical" evidence="6">
    <location>
        <begin position="349"/>
        <end position="368"/>
    </location>
</feature>
<feature type="transmembrane region" description="Helical" evidence="6">
    <location>
        <begin position="87"/>
        <end position="104"/>
    </location>
</feature>
<evidence type="ECO:0000256" key="6">
    <source>
        <dbReference type="HAMAP-Rule" id="MF_01844"/>
    </source>
</evidence>
<evidence type="ECO:0000256" key="5">
    <source>
        <dbReference type="ARBA" id="ARBA00023136"/>
    </source>
</evidence>
<dbReference type="PANTHER" id="PTHR30341:SF0">
    <property type="entry name" value="NA(+)_H(+) ANTIPORTER NHAA"/>
    <property type="match status" value="1"/>
</dbReference>
<dbReference type="PANTHER" id="PTHR30341">
    <property type="entry name" value="SODIUM ION/PROTON ANTIPORTER NHAA-RELATED"/>
    <property type="match status" value="1"/>
</dbReference>
<comment type="catalytic activity">
    <reaction evidence="6">
        <text>Na(+)(in) + 2 H(+)(out) = Na(+)(out) + 2 H(+)(in)</text>
        <dbReference type="Rhea" id="RHEA:29251"/>
        <dbReference type="ChEBI" id="CHEBI:15378"/>
        <dbReference type="ChEBI" id="CHEBI:29101"/>
    </reaction>
</comment>
<feature type="transmembrane region" description="Helical" evidence="6">
    <location>
        <begin position="203"/>
        <end position="227"/>
    </location>
</feature>
<comment type="similarity">
    <text evidence="6">Belongs to the NhaA Na(+)/H(+) (TC 2.A.33) antiporter family.</text>
</comment>
<keyword evidence="2 6" id="KW-1003">Cell membrane</keyword>
<evidence type="ECO:0000313" key="8">
    <source>
        <dbReference type="EMBL" id="GAA3997878.1"/>
    </source>
</evidence>
<feature type="transmembrane region" description="Helical" evidence="6">
    <location>
        <begin position="143"/>
        <end position="164"/>
    </location>
</feature>
<feature type="region of interest" description="Disordered" evidence="7">
    <location>
        <begin position="373"/>
        <end position="410"/>
    </location>
</feature>
<keyword evidence="6" id="KW-0739">Sodium transport</keyword>
<keyword evidence="6" id="KW-0050">Antiport</keyword>
<comment type="function">
    <text evidence="6">Na(+)/H(+) antiporter that extrudes sodium in exchange for external protons.</text>
</comment>
<keyword evidence="6" id="KW-0406">Ion transport</keyword>
<feature type="transmembrane region" description="Helical" evidence="6">
    <location>
        <begin position="48"/>
        <end position="66"/>
    </location>
</feature>
<comment type="caution">
    <text evidence="8">The sequence shown here is derived from an EMBL/GenBank/DDBJ whole genome shotgun (WGS) entry which is preliminary data.</text>
</comment>
<dbReference type="InterPro" id="IPR004670">
    <property type="entry name" value="NhaA"/>
</dbReference>
<evidence type="ECO:0000313" key="9">
    <source>
        <dbReference type="Proteomes" id="UP001501310"/>
    </source>
</evidence>